<dbReference type="EMBL" id="CADCWM010000152">
    <property type="protein sequence ID" value="CAA9546758.1"/>
    <property type="molecule type" value="Genomic_DNA"/>
</dbReference>
<gene>
    <name evidence="2" type="ORF">AVDCRST_MAG88-472</name>
</gene>
<reference evidence="2" key="1">
    <citation type="submission" date="2020-02" db="EMBL/GenBank/DDBJ databases">
        <authorList>
            <person name="Meier V. D."/>
        </authorList>
    </citation>
    <scope>NUCLEOTIDE SEQUENCE</scope>
    <source>
        <strain evidence="2">AVDCRST_MAG88</strain>
    </source>
</reference>
<protein>
    <submittedName>
        <fullName evidence="2">Uncharacterized protein</fullName>
    </submittedName>
</protein>
<feature type="non-terminal residue" evidence="2">
    <location>
        <position position="83"/>
    </location>
</feature>
<accession>A0A6J4UE57</accession>
<feature type="region of interest" description="Disordered" evidence="1">
    <location>
        <begin position="1"/>
        <end position="83"/>
    </location>
</feature>
<organism evidence="2">
    <name type="scientific">uncultured Thermomicrobiales bacterium</name>
    <dbReference type="NCBI Taxonomy" id="1645740"/>
    <lineage>
        <taxon>Bacteria</taxon>
        <taxon>Pseudomonadati</taxon>
        <taxon>Thermomicrobiota</taxon>
        <taxon>Thermomicrobia</taxon>
        <taxon>Thermomicrobiales</taxon>
        <taxon>environmental samples</taxon>
    </lineage>
</organism>
<dbReference type="AlphaFoldDB" id="A0A6J4UE57"/>
<evidence type="ECO:0000256" key="1">
    <source>
        <dbReference type="SAM" id="MobiDB-lite"/>
    </source>
</evidence>
<feature type="non-terminal residue" evidence="2">
    <location>
        <position position="1"/>
    </location>
</feature>
<name>A0A6J4UE57_9BACT</name>
<evidence type="ECO:0000313" key="2">
    <source>
        <dbReference type="EMBL" id="CAA9546758.1"/>
    </source>
</evidence>
<sequence length="83" mass="8871">CSPRPPATSPADGRKGRQRTRPAAPTPCSRRHHAGPRHLPSAAVASSFRPPQPLAHTAPPTNSCRRTPRSFASLRMTRSVAGD</sequence>
<proteinExistence type="predicted"/>